<dbReference type="InterPro" id="IPR023210">
    <property type="entry name" value="NADP_OxRdtase_dom"/>
</dbReference>
<dbReference type="CDD" id="cd19079">
    <property type="entry name" value="AKR_EcYajO-like"/>
    <property type="match status" value="1"/>
</dbReference>
<dbReference type="Pfam" id="PF00248">
    <property type="entry name" value="Aldo_ket_red"/>
    <property type="match status" value="1"/>
</dbReference>
<comment type="caution">
    <text evidence="3">The sequence shown here is derived from an EMBL/GenBank/DDBJ whole genome shotgun (WGS) entry which is preliminary data.</text>
</comment>
<dbReference type="SUPFAM" id="SSF51430">
    <property type="entry name" value="NAD(P)-linked oxidoreductase"/>
    <property type="match status" value="1"/>
</dbReference>
<accession>A0AA39N228</accession>
<evidence type="ECO:0000313" key="3">
    <source>
        <dbReference type="EMBL" id="KAK0455341.1"/>
    </source>
</evidence>
<dbReference type="GO" id="GO:0005829">
    <property type="term" value="C:cytosol"/>
    <property type="evidence" value="ECO:0007669"/>
    <property type="project" value="UniProtKB-ARBA"/>
</dbReference>
<dbReference type="GeneID" id="85359249"/>
<dbReference type="AlphaFoldDB" id="A0AA39N228"/>
<dbReference type="Proteomes" id="UP001175211">
    <property type="component" value="Unassembled WGS sequence"/>
</dbReference>
<reference evidence="3" key="1">
    <citation type="submission" date="2023-06" db="EMBL/GenBank/DDBJ databases">
        <authorList>
            <consortium name="Lawrence Berkeley National Laboratory"/>
            <person name="Ahrendt S."/>
            <person name="Sahu N."/>
            <person name="Indic B."/>
            <person name="Wong-Bajracharya J."/>
            <person name="Merenyi Z."/>
            <person name="Ke H.-M."/>
            <person name="Monk M."/>
            <person name="Kocsube S."/>
            <person name="Drula E."/>
            <person name="Lipzen A."/>
            <person name="Balint B."/>
            <person name="Henrissat B."/>
            <person name="Andreopoulos B."/>
            <person name="Martin F.M."/>
            <person name="Harder C.B."/>
            <person name="Rigling D."/>
            <person name="Ford K.L."/>
            <person name="Foster G.D."/>
            <person name="Pangilinan J."/>
            <person name="Papanicolaou A."/>
            <person name="Barry K."/>
            <person name="LaButti K."/>
            <person name="Viragh M."/>
            <person name="Koriabine M."/>
            <person name="Yan M."/>
            <person name="Riley R."/>
            <person name="Champramary S."/>
            <person name="Plett K.L."/>
            <person name="Tsai I.J."/>
            <person name="Slot J."/>
            <person name="Sipos G."/>
            <person name="Plett J."/>
            <person name="Nagy L.G."/>
            <person name="Grigoriev I.V."/>
        </authorList>
    </citation>
    <scope>NUCLEOTIDE SEQUENCE</scope>
    <source>
        <strain evidence="3">CCBAS 213</strain>
    </source>
</reference>
<organism evidence="3 4">
    <name type="scientific">Armillaria tabescens</name>
    <name type="common">Ringless honey mushroom</name>
    <name type="synonym">Agaricus tabescens</name>
    <dbReference type="NCBI Taxonomy" id="1929756"/>
    <lineage>
        <taxon>Eukaryota</taxon>
        <taxon>Fungi</taxon>
        <taxon>Dikarya</taxon>
        <taxon>Basidiomycota</taxon>
        <taxon>Agaricomycotina</taxon>
        <taxon>Agaricomycetes</taxon>
        <taxon>Agaricomycetidae</taxon>
        <taxon>Agaricales</taxon>
        <taxon>Marasmiineae</taxon>
        <taxon>Physalacriaceae</taxon>
        <taxon>Desarmillaria</taxon>
    </lineage>
</organism>
<feature type="domain" description="NADP-dependent oxidoreductase" evidence="2">
    <location>
        <begin position="20"/>
        <end position="333"/>
    </location>
</feature>
<dbReference type="PANTHER" id="PTHR43364">
    <property type="entry name" value="NADH-SPECIFIC METHYLGLYOXAL REDUCTASE-RELATED"/>
    <property type="match status" value="1"/>
</dbReference>
<proteinExistence type="predicted"/>
<dbReference type="FunFam" id="3.20.20.100:FF:000004">
    <property type="entry name" value="Oxidoreductase, aldo/keto reductase"/>
    <property type="match status" value="1"/>
</dbReference>
<evidence type="ECO:0000256" key="1">
    <source>
        <dbReference type="ARBA" id="ARBA00023002"/>
    </source>
</evidence>
<dbReference type="GO" id="GO:0016491">
    <property type="term" value="F:oxidoreductase activity"/>
    <property type="evidence" value="ECO:0007669"/>
    <property type="project" value="UniProtKB-KW"/>
</dbReference>
<sequence length="342" mass="38633">MHSTEMQYVRLGNSGLKVSKIILGCMSYGNPAWQGWVLPEEEGIKHIKAAYDAGINAFDTANVYSNGQSEIMLGKAIKQHNLPRENIVVMTKVFFTVAKEPAGFYMIPSESEKDGYVNQHGLSRKHIFDSVKHSLERLQLDYIDVLQCHRFDPETPVAETMQALHDVVQAGYVRYIGMSSCYAWQFHIMQNYAIQHNLTPFISMQNHHSLLYREEEREMFPTLKHFGVGSIPWSPLARGMLTRPIHQQTKRTEADPWATIYKASDATETIISRVEEIAKKRGISMAQVAVAYSMGKEGISAPIVGTTSVANLEDLIGAIEVTLTDEEVKYLEEPYKPLPIMH</sequence>
<keyword evidence="1" id="KW-0560">Oxidoreductase</keyword>
<keyword evidence="4" id="KW-1185">Reference proteome</keyword>
<dbReference type="EMBL" id="JAUEPS010000026">
    <property type="protein sequence ID" value="KAK0455341.1"/>
    <property type="molecule type" value="Genomic_DNA"/>
</dbReference>
<dbReference type="InterPro" id="IPR050523">
    <property type="entry name" value="AKR_Detox_Biosynth"/>
</dbReference>
<dbReference type="Gene3D" id="3.20.20.100">
    <property type="entry name" value="NADP-dependent oxidoreductase domain"/>
    <property type="match status" value="1"/>
</dbReference>
<evidence type="ECO:0000313" key="4">
    <source>
        <dbReference type="Proteomes" id="UP001175211"/>
    </source>
</evidence>
<dbReference type="RefSeq" id="XP_060328851.1">
    <property type="nucleotide sequence ID" value="XM_060475701.1"/>
</dbReference>
<evidence type="ECO:0000259" key="2">
    <source>
        <dbReference type="Pfam" id="PF00248"/>
    </source>
</evidence>
<dbReference type="PANTHER" id="PTHR43364:SF4">
    <property type="entry name" value="NAD(P)-LINKED OXIDOREDUCTASE SUPERFAMILY PROTEIN"/>
    <property type="match status" value="1"/>
</dbReference>
<protein>
    <submittedName>
        <fullName evidence="3">Aryl-alcohol dehydrogenase</fullName>
    </submittedName>
</protein>
<gene>
    <name evidence="3" type="ORF">EV420DRAFT_1621471</name>
</gene>
<dbReference type="InterPro" id="IPR036812">
    <property type="entry name" value="NAD(P)_OxRdtase_dom_sf"/>
</dbReference>
<name>A0AA39N228_ARMTA</name>